<keyword evidence="5" id="KW-0747">Spliceosome</keyword>
<dbReference type="Gene3D" id="1.20.940.10">
    <property type="entry name" value="Functional domain of the splicing factor Prp18"/>
    <property type="match status" value="1"/>
</dbReference>
<feature type="compositionally biased region" description="Polar residues" evidence="8">
    <location>
        <begin position="45"/>
        <end position="54"/>
    </location>
</feature>
<dbReference type="AlphaFoldDB" id="K0L0J4"/>
<dbReference type="eggNOG" id="KOG2808">
    <property type="taxonomic scope" value="Eukaryota"/>
</dbReference>
<dbReference type="PANTHER" id="PTHR13007">
    <property type="entry name" value="PRE-MRNA SPLICING FACTOR-RELATED"/>
    <property type="match status" value="1"/>
</dbReference>
<evidence type="ECO:0000256" key="3">
    <source>
        <dbReference type="ARBA" id="ARBA00018242"/>
    </source>
</evidence>
<evidence type="ECO:0000313" key="11">
    <source>
        <dbReference type="Proteomes" id="UP000009328"/>
    </source>
</evidence>
<keyword evidence="4" id="KW-0507">mRNA processing</keyword>
<evidence type="ECO:0000313" key="10">
    <source>
        <dbReference type="EMBL" id="CCH47094.1"/>
    </source>
</evidence>
<feature type="compositionally biased region" description="Basic and acidic residues" evidence="8">
    <location>
        <begin position="1"/>
        <end position="19"/>
    </location>
</feature>
<dbReference type="InParanoid" id="K0L0J4"/>
<evidence type="ECO:0000256" key="1">
    <source>
        <dbReference type="ARBA" id="ARBA00004123"/>
    </source>
</evidence>
<keyword evidence="7" id="KW-0539">Nucleus</keyword>
<comment type="similarity">
    <text evidence="2">Belongs to the PRP18 family.</text>
</comment>
<comment type="caution">
    <text evidence="10">The sequence shown here is derived from an EMBL/GenBank/DDBJ whole genome shotgun (WGS) entry which is preliminary data.</text>
</comment>
<dbReference type="InterPro" id="IPR039979">
    <property type="entry name" value="PRPF18"/>
</dbReference>
<protein>
    <recommendedName>
        <fullName evidence="3">Pre-mRNA-splicing factor 18</fullName>
    </recommendedName>
</protein>
<dbReference type="SUPFAM" id="SSF47938">
    <property type="entry name" value="Functional domain of the splicing factor Prp18"/>
    <property type="match status" value="1"/>
</dbReference>
<reference evidence="10 11" key="1">
    <citation type="journal article" date="2012" name="Eukaryot. Cell">
        <title>Draft genome sequence of Wickerhamomyces ciferrii NRRL Y-1031 F-60-10.</title>
        <authorList>
            <person name="Schneider J."/>
            <person name="Andrea H."/>
            <person name="Blom J."/>
            <person name="Jaenicke S."/>
            <person name="Ruckert C."/>
            <person name="Schorsch C."/>
            <person name="Szczepanowski R."/>
            <person name="Farwick M."/>
            <person name="Goesmann A."/>
            <person name="Puhler A."/>
            <person name="Schaffer S."/>
            <person name="Tauch A."/>
            <person name="Kohler T."/>
            <person name="Brinkrolf K."/>
        </authorList>
    </citation>
    <scope>NUCLEOTIDE SEQUENCE [LARGE SCALE GENOMIC DNA]</scope>
    <source>
        <strain evidence="11">ATCC 14091 / BCRC 22168 / CBS 111 / JCM 3599 / NBRC 0793 / NRRL Y-1031 F-60-10</strain>
    </source>
</reference>
<dbReference type="GO" id="GO:0046540">
    <property type="term" value="C:U4/U6 x U5 tri-snRNP complex"/>
    <property type="evidence" value="ECO:0007669"/>
    <property type="project" value="TreeGrafter"/>
</dbReference>
<evidence type="ECO:0000259" key="9">
    <source>
        <dbReference type="Pfam" id="PF02840"/>
    </source>
</evidence>
<feature type="compositionally biased region" description="Basic and acidic residues" evidence="8">
    <location>
        <begin position="32"/>
        <end position="44"/>
    </location>
</feature>
<name>K0L0J4_WICCF</name>
<gene>
    <name evidence="10" type="ORF">BN7_6703</name>
</gene>
<feature type="region of interest" description="Disordered" evidence="8">
    <location>
        <begin position="1"/>
        <end position="55"/>
    </location>
</feature>
<keyword evidence="11" id="KW-1185">Reference proteome</keyword>
<evidence type="ECO:0000256" key="4">
    <source>
        <dbReference type="ARBA" id="ARBA00022664"/>
    </source>
</evidence>
<dbReference type="HOGENOM" id="CLU_125546_0_0_1"/>
<organism evidence="10 11">
    <name type="scientific">Wickerhamomyces ciferrii (strain ATCC 14091 / BCRC 22168 / CBS 111 / JCM 3599 / NBRC 0793 / NRRL Y-1031 F-60-10)</name>
    <name type="common">Yeast</name>
    <name type="synonym">Pichia ciferrii</name>
    <dbReference type="NCBI Taxonomy" id="1206466"/>
    <lineage>
        <taxon>Eukaryota</taxon>
        <taxon>Fungi</taxon>
        <taxon>Dikarya</taxon>
        <taxon>Ascomycota</taxon>
        <taxon>Saccharomycotina</taxon>
        <taxon>Saccharomycetes</taxon>
        <taxon>Phaffomycetales</taxon>
        <taxon>Wickerhamomycetaceae</taxon>
        <taxon>Wickerhamomyces</taxon>
    </lineage>
</organism>
<accession>K0L0J4</accession>
<dbReference type="STRING" id="1206466.K0L0J4"/>
<dbReference type="Proteomes" id="UP000009328">
    <property type="component" value="Unassembled WGS sequence"/>
</dbReference>
<dbReference type="Pfam" id="PF02840">
    <property type="entry name" value="Prp18"/>
    <property type="match status" value="1"/>
</dbReference>
<feature type="domain" description="Prp18" evidence="9">
    <location>
        <begin position="101"/>
        <end position="211"/>
    </location>
</feature>
<dbReference type="EMBL" id="CAIF01000323">
    <property type="protein sequence ID" value="CCH47094.1"/>
    <property type="molecule type" value="Genomic_DNA"/>
</dbReference>
<evidence type="ECO:0000256" key="7">
    <source>
        <dbReference type="ARBA" id="ARBA00023242"/>
    </source>
</evidence>
<evidence type="ECO:0000256" key="6">
    <source>
        <dbReference type="ARBA" id="ARBA00023187"/>
    </source>
</evidence>
<dbReference type="GO" id="GO:0000350">
    <property type="term" value="P:generation of catalytic spliceosome for second transesterification step"/>
    <property type="evidence" value="ECO:0007669"/>
    <property type="project" value="TreeGrafter"/>
</dbReference>
<proteinExistence type="inferred from homology"/>
<sequence length="213" mass="24615">MESKQPETKVEESKKRKLEDEETQQSKSLKSSTEKNKEDGKVVQDDQSIQNESDPTILKDIPKELIIQLEDLTSKPTTIITMKANKYIKFILNQWSQHPDYDQSLLLDTKKSLFPLCVSLRKNNLDQDQLISLLTILYHLQHGEFMKSTESYMKLSIGNVAWPIGVISVSIHARSRDSKLNNGGANIMIDEKTRKWITSMKRLITFSEVQYRK</sequence>
<evidence type="ECO:0000256" key="2">
    <source>
        <dbReference type="ARBA" id="ARBA00008137"/>
    </source>
</evidence>
<dbReference type="GO" id="GO:0071021">
    <property type="term" value="C:U2-type post-spliceosomal complex"/>
    <property type="evidence" value="ECO:0007669"/>
    <property type="project" value="TreeGrafter"/>
</dbReference>
<dbReference type="PANTHER" id="PTHR13007:SF19">
    <property type="entry name" value="PRE-MRNA-SPLICING FACTOR 18"/>
    <property type="match status" value="1"/>
</dbReference>
<evidence type="ECO:0000256" key="5">
    <source>
        <dbReference type="ARBA" id="ARBA00022728"/>
    </source>
</evidence>
<dbReference type="FunCoup" id="K0L0J4">
    <property type="interactions" value="553"/>
</dbReference>
<evidence type="ECO:0000256" key="8">
    <source>
        <dbReference type="SAM" id="MobiDB-lite"/>
    </source>
</evidence>
<dbReference type="InterPro" id="IPR004098">
    <property type="entry name" value="Prp18"/>
</dbReference>
<keyword evidence="6" id="KW-0508">mRNA splicing</keyword>
<comment type="subcellular location">
    <subcellularLocation>
        <location evidence="1">Nucleus</location>
    </subcellularLocation>
</comment>
<dbReference type="GO" id="GO:0005682">
    <property type="term" value="C:U5 snRNP"/>
    <property type="evidence" value="ECO:0007669"/>
    <property type="project" value="TreeGrafter"/>
</dbReference>